<keyword evidence="7" id="KW-0680">Restriction system</keyword>
<dbReference type="InterPro" id="IPR000055">
    <property type="entry name" value="Restrct_endonuc_typeI_TRD"/>
</dbReference>
<keyword evidence="8" id="KW-0238">DNA-binding</keyword>
<evidence type="ECO:0000256" key="4">
    <source>
        <dbReference type="ARBA" id="ARBA00022603"/>
    </source>
</evidence>
<feature type="domain" description="DNA methylase adenine-specific" evidence="11">
    <location>
        <begin position="133"/>
        <end position="455"/>
    </location>
</feature>
<keyword evidence="5" id="KW-0808">Transferase</keyword>
<dbReference type="InterPro" id="IPR003356">
    <property type="entry name" value="DNA_methylase_A-5"/>
</dbReference>
<dbReference type="InterPro" id="IPR029063">
    <property type="entry name" value="SAM-dependent_MTases_sf"/>
</dbReference>
<dbReference type="PANTHER" id="PTHR42933:SF3">
    <property type="entry name" value="TYPE I RESTRICTION ENZYME MJAVIII METHYLASE SUBUNIT"/>
    <property type="match status" value="1"/>
</dbReference>
<evidence type="ECO:0000256" key="5">
    <source>
        <dbReference type="ARBA" id="ARBA00022679"/>
    </source>
</evidence>
<proteinExistence type="inferred from homology"/>
<evidence type="ECO:0000256" key="7">
    <source>
        <dbReference type="ARBA" id="ARBA00022747"/>
    </source>
</evidence>
<dbReference type="InterPro" id="IPR044946">
    <property type="entry name" value="Restrct_endonuc_typeI_TRD_sf"/>
</dbReference>
<feature type="domain" description="Type I restriction modification DNA specificity" evidence="10">
    <location>
        <begin position="461"/>
        <end position="610"/>
    </location>
</feature>
<feature type="domain" description="Type I restriction modification DNA specificity" evidence="10">
    <location>
        <begin position="629"/>
        <end position="770"/>
    </location>
</feature>
<keyword evidence="4" id="KW-0489">Methyltransferase</keyword>
<evidence type="ECO:0000256" key="8">
    <source>
        <dbReference type="ARBA" id="ARBA00023125"/>
    </source>
</evidence>
<comment type="similarity">
    <text evidence="2">Belongs to the type-I restriction system S methylase family.</text>
</comment>
<dbReference type="Proteomes" id="UP000635565">
    <property type="component" value="Unassembled WGS sequence"/>
</dbReference>
<dbReference type="CDD" id="cd17267">
    <property type="entry name" value="RMtype1_S_EcoAO83I-TRD1-CR1_like"/>
    <property type="match status" value="1"/>
</dbReference>
<keyword evidence="6" id="KW-0949">S-adenosyl-L-methionine</keyword>
<evidence type="ECO:0000256" key="6">
    <source>
        <dbReference type="ARBA" id="ARBA00022691"/>
    </source>
</evidence>
<dbReference type="Gene3D" id="3.90.220.20">
    <property type="entry name" value="DNA methylase specificity domains"/>
    <property type="match status" value="2"/>
</dbReference>
<dbReference type="Pfam" id="PF01420">
    <property type="entry name" value="Methylase_S"/>
    <property type="match status" value="2"/>
</dbReference>
<comment type="catalytic activity">
    <reaction evidence="9">
        <text>a 2'-deoxyadenosine in DNA + S-adenosyl-L-methionine = an N(6)-methyl-2'-deoxyadenosine in DNA + S-adenosyl-L-homocysteine + H(+)</text>
        <dbReference type="Rhea" id="RHEA:15197"/>
        <dbReference type="Rhea" id="RHEA-COMP:12418"/>
        <dbReference type="Rhea" id="RHEA-COMP:12419"/>
        <dbReference type="ChEBI" id="CHEBI:15378"/>
        <dbReference type="ChEBI" id="CHEBI:57856"/>
        <dbReference type="ChEBI" id="CHEBI:59789"/>
        <dbReference type="ChEBI" id="CHEBI:90615"/>
        <dbReference type="ChEBI" id="CHEBI:90616"/>
        <dbReference type="EC" id="2.1.1.72"/>
    </reaction>
</comment>
<evidence type="ECO:0000256" key="2">
    <source>
        <dbReference type="ARBA" id="ARBA00010923"/>
    </source>
</evidence>
<dbReference type="Gene3D" id="1.20.1260.30">
    <property type="match status" value="1"/>
</dbReference>
<dbReference type="CDD" id="cd17262">
    <property type="entry name" value="RMtype1_S_Aco12261I-TRD2-CR2"/>
    <property type="match status" value="1"/>
</dbReference>
<dbReference type="PRINTS" id="PR00507">
    <property type="entry name" value="N12N6MTFRASE"/>
</dbReference>
<dbReference type="InterPro" id="IPR051537">
    <property type="entry name" value="DNA_Adenine_Mtase"/>
</dbReference>
<evidence type="ECO:0000256" key="9">
    <source>
        <dbReference type="ARBA" id="ARBA00047942"/>
    </source>
</evidence>
<dbReference type="PANTHER" id="PTHR42933">
    <property type="entry name" value="SLR6095 PROTEIN"/>
    <property type="match status" value="1"/>
</dbReference>
<evidence type="ECO:0000259" key="11">
    <source>
        <dbReference type="Pfam" id="PF02384"/>
    </source>
</evidence>
<sequence length="854" mass="96509">MLNQETKRRIDTARDILVGKEPDPKAQVAQITTALIYKFMDDMDKESVDLGGDPSFFVGEYAKYSWDKLLDSRLGGIARLNLYIEALEKMPLNPELPELFRNILKGAFLPYRDPETLNLFLKQINAFSYDHSEKLGDAFEYLLSILGSQGDAGQFRTPRHIIDFIVAVLDPQKNETILDPACGTAGFLISSYKHILRQNTKEYPGDLLNPDDKEKLMSNFVGYDISPDMVRLSLVNMYLHGFQNPQGYEYDSLTSEERWDETFDIIMANPPFMSPKGGIRPHTRFSIPASRSEILFVDYIAEHLNNHGRAGIIVPEGIIFQSGKSYKALRKMLVEKYLWAVVSLPSGVFQPYSGVKTSILFMDKNLASKTDSILFVKVENDGFDLGAQRRPIAKNDLPQTLRTLHQYARDLQENITIQSYLNQEENISLATIVQKTKIAKNGDYNLSGDRYRNNQFKRHAKWPFIELGKIAQNLDSKRKPITKSDRIAGIYPYYGASGIVDYVEGYLFDEDLLLVSEDGANLLTRNTPIAFSISGKTWVNNHAHILKFSNTATQKFVEVLLNSMNLENHITGSAQPKLNQDSLNAIQIPLPPLKIQQEIVAELENYQKIIDGAKHVVAAWKPKIKVDPTWPSKQLGEIITLQRGYDLPKTQFKEGDVPVIGSNGIIGYHNEKKEKGPGVVTGRSGTIGKVHLIESDYFWPHNTALFVKEFNGNNCKFIKYLLESIDLKSLGDNVAAVPSLDRKNAHRVPVFLPPLEIQEQIVAQIEEEQKIINANKRLIEIFEQKIKDKISEVWLTEESEPLTVDTETAGTDNDIMDSAEIELEPGLPKTAENEEIETMPELVEIKQGSLFHLS</sequence>
<dbReference type="CDD" id="cd02440">
    <property type="entry name" value="AdoMet_MTases"/>
    <property type="match status" value="1"/>
</dbReference>
<dbReference type="EC" id="2.1.1.72" evidence="3"/>
<protein>
    <recommendedName>
        <fullName evidence="3">site-specific DNA-methyltransferase (adenine-specific)</fullName>
        <ecNumber evidence="3">2.1.1.72</ecNumber>
    </recommendedName>
</protein>
<evidence type="ECO:0000256" key="1">
    <source>
        <dbReference type="ARBA" id="ARBA00006594"/>
    </source>
</evidence>
<dbReference type="Gene3D" id="3.40.50.150">
    <property type="entry name" value="Vaccinia Virus protein VP39"/>
    <property type="match status" value="1"/>
</dbReference>
<evidence type="ECO:0000313" key="12">
    <source>
        <dbReference type="EMBL" id="GHO85258.1"/>
    </source>
</evidence>
<keyword evidence="13" id="KW-1185">Reference proteome</keyword>
<gene>
    <name evidence="12" type="ORF">KSZ_32640</name>
</gene>
<name>A0ABQ3VHH5_9CHLR</name>
<dbReference type="Pfam" id="PF02384">
    <property type="entry name" value="N6_Mtase"/>
    <property type="match status" value="1"/>
</dbReference>
<dbReference type="InterPro" id="IPR038333">
    <property type="entry name" value="T1MK-like_N_sf"/>
</dbReference>
<evidence type="ECO:0000256" key="3">
    <source>
        <dbReference type="ARBA" id="ARBA00011900"/>
    </source>
</evidence>
<evidence type="ECO:0000259" key="10">
    <source>
        <dbReference type="Pfam" id="PF01420"/>
    </source>
</evidence>
<dbReference type="EMBL" id="BNJJ01000008">
    <property type="protein sequence ID" value="GHO85258.1"/>
    <property type="molecule type" value="Genomic_DNA"/>
</dbReference>
<dbReference type="SUPFAM" id="SSF53335">
    <property type="entry name" value="S-adenosyl-L-methionine-dependent methyltransferases"/>
    <property type="match status" value="1"/>
</dbReference>
<dbReference type="SUPFAM" id="SSF116734">
    <property type="entry name" value="DNA methylase specificity domain"/>
    <property type="match status" value="2"/>
</dbReference>
<comment type="caution">
    <text evidence="12">The sequence shown here is derived from an EMBL/GenBank/DDBJ whole genome shotgun (WGS) entry which is preliminary data.</text>
</comment>
<evidence type="ECO:0000313" key="13">
    <source>
        <dbReference type="Proteomes" id="UP000635565"/>
    </source>
</evidence>
<reference evidence="12 13" key="1">
    <citation type="journal article" date="2021" name="Int. J. Syst. Evol. Microbiol.">
        <title>Reticulibacter mediterranei gen. nov., sp. nov., within the new family Reticulibacteraceae fam. nov., and Ktedonospora formicarum gen. nov., sp. nov., Ktedonobacter robiniae sp. nov., Dictyobacter formicarum sp. nov. and Dictyobacter arantiisoli sp. nov., belonging to the class Ktedonobacteria.</title>
        <authorList>
            <person name="Yabe S."/>
            <person name="Zheng Y."/>
            <person name="Wang C.M."/>
            <person name="Sakai Y."/>
            <person name="Abe K."/>
            <person name="Yokota A."/>
            <person name="Donadio S."/>
            <person name="Cavaletti L."/>
            <person name="Monciardini P."/>
        </authorList>
    </citation>
    <scope>NUCLEOTIDE SEQUENCE [LARGE SCALE GENOMIC DNA]</scope>
    <source>
        <strain evidence="12 13">SOSP1-9</strain>
    </source>
</reference>
<accession>A0ABQ3VHH5</accession>
<dbReference type="RefSeq" id="WP_201362919.1">
    <property type="nucleotide sequence ID" value="NZ_BNJJ01000008.1"/>
</dbReference>
<organism evidence="12 13">
    <name type="scientific">Dictyobacter formicarum</name>
    <dbReference type="NCBI Taxonomy" id="2778368"/>
    <lineage>
        <taxon>Bacteria</taxon>
        <taxon>Bacillati</taxon>
        <taxon>Chloroflexota</taxon>
        <taxon>Ktedonobacteria</taxon>
        <taxon>Ktedonobacterales</taxon>
        <taxon>Dictyobacteraceae</taxon>
        <taxon>Dictyobacter</taxon>
    </lineage>
</organism>
<comment type="similarity">
    <text evidence="1">Belongs to the N(4)/N(6)-methyltransferase family.</text>
</comment>